<organism evidence="1 2">
    <name type="scientific">Wickerhamomyces pijperi</name>
    <name type="common">Yeast</name>
    <name type="synonym">Pichia pijperi</name>
    <dbReference type="NCBI Taxonomy" id="599730"/>
    <lineage>
        <taxon>Eukaryota</taxon>
        <taxon>Fungi</taxon>
        <taxon>Dikarya</taxon>
        <taxon>Ascomycota</taxon>
        <taxon>Saccharomycotina</taxon>
        <taxon>Saccharomycetes</taxon>
        <taxon>Phaffomycetales</taxon>
        <taxon>Wickerhamomycetaceae</taxon>
        <taxon>Wickerhamomyces</taxon>
    </lineage>
</organism>
<evidence type="ECO:0000313" key="1">
    <source>
        <dbReference type="EMBL" id="KAH3682430.1"/>
    </source>
</evidence>
<evidence type="ECO:0000313" key="2">
    <source>
        <dbReference type="Proteomes" id="UP000774326"/>
    </source>
</evidence>
<proteinExistence type="predicted"/>
<keyword evidence="2" id="KW-1185">Reference proteome</keyword>
<gene>
    <name evidence="1" type="ORF">WICPIJ_006616</name>
</gene>
<reference evidence="1" key="1">
    <citation type="journal article" date="2021" name="Open Biol.">
        <title>Shared evolutionary footprints suggest mitochondrial oxidative damage underlies multiple complex I losses in fungi.</title>
        <authorList>
            <person name="Schikora-Tamarit M.A."/>
            <person name="Marcet-Houben M."/>
            <person name="Nosek J."/>
            <person name="Gabaldon T."/>
        </authorList>
    </citation>
    <scope>NUCLEOTIDE SEQUENCE</scope>
    <source>
        <strain evidence="1">CBS2887</strain>
    </source>
</reference>
<protein>
    <submittedName>
        <fullName evidence="1">Uncharacterized protein</fullName>
    </submittedName>
</protein>
<accession>A0A9P8TKV4</accession>
<dbReference type="EMBL" id="JAEUBG010003692">
    <property type="protein sequence ID" value="KAH3682430.1"/>
    <property type="molecule type" value="Genomic_DNA"/>
</dbReference>
<dbReference type="AlphaFoldDB" id="A0A9P8TKV4"/>
<dbReference type="Proteomes" id="UP000774326">
    <property type="component" value="Unassembled WGS sequence"/>
</dbReference>
<comment type="caution">
    <text evidence="1">The sequence shown here is derived from an EMBL/GenBank/DDBJ whole genome shotgun (WGS) entry which is preliminary data.</text>
</comment>
<name>A0A9P8TKV4_WICPI</name>
<reference evidence="1" key="2">
    <citation type="submission" date="2021-01" db="EMBL/GenBank/DDBJ databases">
        <authorList>
            <person name="Schikora-Tamarit M.A."/>
        </authorList>
    </citation>
    <scope>NUCLEOTIDE SEQUENCE</scope>
    <source>
        <strain evidence="1">CBS2887</strain>
    </source>
</reference>
<sequence>MEATRLLVSTFQALIFPSAQPPNTNSSPFQAKLKTLESCLCRKEECSMDPAPPEISRITTVPSSQPKANLSWDWLMAMDQIIAELESTSIKGNPVFKSHSVTKVDPPMENNLGDSESFVHQTKPSMLLSLPPYIVNSWIHFFGFQISISPLFLPTANLNSFGANFLTLDLCVKDKALIVCGL</sequence>